<dbReference type="InterPro" id="IPR015424">
    <property type="entry name" value="PyrdxlP-dep_Trfase"/>
</dbReference>
<dbReference type="OrthoDB" id="9813612at2"/>
<dbReference type="PANTHER" id="PTHR43643:SF3">
    <property type="entry name" value="HISTIDINOL-PHOSPHATE AMINOTRANSFERASE"/>
    <property type="match status" value="1"/>
</dbReference>
<evidence type="ECO:0000313" key="12">
    <source>
        <dbReference type="Proteomes" id="UP000243924"/>
    </source>
</evidence>
<comment type="catalytic activity">
    <reaction evidence="8 9">
        <text>L-histidinol phosphate + 2-oxoglutarate = 3-(imidazol-4-yl)-2-oxopropyl phosphate + L-glutamate</text>
        <dbReference type="Rhea" id="RHEA:23744"/>
        <dbReference type="ChEBI" id="CHEBI:16810"/>
        <dbReference type="ChEBI" id="CHEBI:29985"/>
        <dbReference type="ChEBI" id="CHEBI:57766"/>
        <dbReference type="ChEBI" id="CHEBI:57980"/>
        <dbReference type="EC" id="2.6.1.9"/>
    </reaction>
</comment>
<keyword evidence="5 9" id="KW-0032">Aminotransferase</keyword>
<dbReference type="GO" id="GO:0030170">
    <property type="term" value="F:pyridoxal phosphate binding"/>
    <property type="evidence" value="ECO:0007669"/>
    <property type="project" value="InterPro"/>
</dbReference>
<dbReference type="SUPFAM" id="SSF53383">
    <property type="entry name" value="PLP-dependent transferases"/>
    <property type="match status" value="1"/>
</dbReference>
<keyword evidence="9" id="KW-0368">Histidine biosynthesis</keyword>
<dbReference type="GO" id="GO:0004400">
    <property type="term" value="F:histidinol-phosphate transaminase activity"/>
    <property type="evidence" value="ECO:0007669"/>
    <property type="project" value="UniProtKB-UniRule"/>
</dbReference>
<comment type="pathway">
    <text evidence="2 9">Amino-acid biosynthesis; L-histidine biosynthesis; L-histidine from 5-phospho-alpha-D-ribose 1-diphosphate: step 7/9.</text>
</comment>
<dbReference type="EC" id="2.6.1.9" evidence="9"/>
<evidence type="ECO:0000256" key="7">
    <source>
        <dbReference type="ARBA" id="ARBA00022898"/>
    </source>
</evidence>
<keyword evidence="9" id="KW-0028">Amino-acid biosynthesis</keyword>
<keyword evidence="6 9" id="KW-0808">Transferase</keyword>
<keyword evidence="7 9" id="KW-0663">Pyridoxal phosphate</keyword>
<reference evidence="12" key="1">
    <citation type="submission" date="2016-10" db="EMBL/GenBank/DDBJ databases">
        <authorList>
            <person name="Varghese N."/>
            <person name="Submissions S."/>
        </authorList>
    </citation>
    <scope>NUCLEOTIDE SEQUENCE [LARGE SCALE GENOMIC DNA]</scope>
    <source>
        <strain evidence="12">CECT 8338</strain>
    </source>
</reference>
<evidence type="ECO:0000313" key="11">
    <source>
        <dbReference type="EMBL" id="SDU14839.1"/>
    </source>
</evidence>
<dbReference type="Proteomes" id="UP000243924">
    <property type="component" value="Chromosome I"/>
</dbReference>
<gene>
    <name evidence="9" type="primary">hisC</name>
    <name evidence="11" type="ORF">SAMN05216210_2055</name>
</gene>
<feature type="modified residue" description="N6-(pyridoxal phosphate)lysine" evidence="9">
    <location>
        <position position="230"/>
    </location>
</feature>
<name>A0A1H2G5L6_9GAMM</name>
<dbReference type="InterPro" id="IPR050106">
    <property type="entry name" value="HistidinolP_aminotransfase"/>
</dbReference>
<feature type="domain" description="Aminotransferase class I/classII large" evidence="10">
    <location>
        <begin position="38"/>
        <end position="359"/>
    </location>
</feature>
<dbReference type="UniPathway" id="UPA00031">
    <property type="reaction ID" value="UER00012"/>
</dbReference>
<dbReference type="InterPro" id="IPR015422">
    <property type="entry name" value="PyrdxlP-dep_Trfase_small"/>
</dbReference>
<keyword evidence="12" id="KW-1185">Reference proteome</keyword>
<dbReference type="InterPro" id="IPR015421">
    <property type="entry name" value="PyrdxlP-dep_Trfase_major"/>
</dbReference>
<protein>
    <recommendedName>
        <fullName evidence="9">Histidinol-phosphate aminotransferase</fullName>
        <ecNumber evidence="9">2.6.1.9</ecNumber>
    </recommendedName>
    <alternativeName>
        <fullName evidence="9">Imidazole acetol-phosphate transaminase</fullName>
    </alternativeName>
</protein>
<evidence type="ECO:0000256" key="8">
    <source>
        <dbReference type="ARBA" id="ARBA00047481"/>
    </source>
</evidence>
<dbReference type="PANTHER" id="PTHR43643">
    <property type="entry name" value="HISTIDINOL-PHOSPHATE AMINOTRANSFERASE 2"/>
    <property type="match status" value="1"/>
</dbReference>
<evidence type="ECO:0000256" key="5">
    <source>
        <dbReference type="ARBA" id="ARBA00022576"/>
    </source>
</evidence>
<comment type="similarity">
    <text evidence="3 9">Belongs to the class-II pyridoxal-phosphate-dependent aminotransferase family. Histidinol-phosphate aminotransferase subfamily.</text>
</comment>
<comment type="cofactor">
    <cofactor evidence="1 9">
        <name>pyridoxal 5'-phosphate</name>
        <dbReference type="ChEBI" id="CHEBI:597326"/>
    </cofactor>
</comment>
<dbReference type="RefSeq" id="WP_092386590.1">
    <property type="nucleotide sequence ID" value="NZ_LT629787.1"/>
</dbReference>
<dbReference type="CDD" id="cd00609">
    <property type="entry name" value="AAT_like"/>
    <property type="match status" value="1"/>
</dbReference>
<dbReference type="NCBIfam" id="TIGR01141">
    <property type="entry name" value="hisC"/>
    <property type="match status" value="1"/>
</dbReference>
<evidence type="ECO:0000256" key="4">
    <source>
        <dbReference type="ARBA" id="ARBA00011738"/>
    </source>
</evidence>
<evidence type="ECO:0000256" key="1">
    <source>
        <dbReference type="ARBA" id="ARBA00001933"/>
    </source>
</evidence>
<evidence type="ECO:0000256" key="2">
    <source>
        <dbReference type="ARBA" id="ARBA00005011"/>
    </source>
</evidence>
<dbReference type="HAMAP" id="MF_01023">
    <property type="entry name" value="HisC_aminotrans_2"/>
    <property type="match status" value="1"/>
</dbReference>
<dbReference type="InterPro" id="IPR004839">
    <property type="entry name" value="Aminotransferase_I/II_large"/>
</dbReference>
<evidence type="ECO:0000256" key="6">
    <source>
        <dbReference type="ARBA" id="ARBA00022679"/>
    </source>
</evidence>
<dbReference type="EMBL" id="LT629787">
    <property type="protein sequence ID" value="SDU14839.1"/>
    <property type="molecule type" value="Genomic_DNA"/>
</dbReference>
<dbReference type="Pfam" id="PF00155">
    <property type="entry name" value="Aminotran_1_2"/>
    <property type="match status" value="1"/>
</dbReference>
<dbReference type="GO" id="GO:0000105">
    <property type="term" value="P:L-histidine biosynthetic process"/>
    <property type="evidence" value="ECO:0007669"/>
    <property type="project" value="UniProtKB-UniRule"/>
</dbReference>
<dbReference type="Gene3D" id="3.40.640.10">
    <property type="entry name" value="Type I PLP-dependent aspartate aminotransferase-like (Major domain)"/>
    <property type="match status" value="1"/>
</dbReference>
<dbReference type="InterPro" id="IPR005861">
    <property type="entry name" value="HisP_aminotrans"/>
</dbReference>
<dbReference type="STRING" id="1434072.SAMN05216210_2055"/>
<organism evidence="11 12">
    <name type="scientific">Halopseudomonas salegens</name>
    <dbReference type="NCBI Taxonomy" id="1434072"/>
    <lineage>
        <taxon>Bacteria</taxon>
        <taxon>Pseudomonadati</taxon>
        <taxon>Pseudomonadota</taxon>
        <taxon>Gammaproteobacteria</taxon>
        <taxon>Pseudomonadales</taxon>
        <taxon>Pseudomonadaceae</taxon>
        <taxon>Halopseudomonas</taxon>
    </lineage>
</organism>
<comment type="subunit">
    <text evidence="4 9">Homodimer.</text>
</comment>
<dbReference type="PROSITE" id="PS00599">
    <property type="entry name" value="AA_TRANSFER_CLASS_2"/>
    <property type="match status" value="1"/>
</dbReference>
<dbReference type="InterPro" id="IPR001917">
    <property type="entry name" value="Aminotrans_II_pyridoxalP_BS"/>
</dbReference>
<evidence type="ECO:0000256" key="3">
    <source>
        <dbReference type="ARBA" id="ARBA00007970"/>
    </source>
</evidence>
<sequence length="370" mass="39958">MTCDFLSLALPGVQQLSPYVPGKPVDELARELGLPVADIVKLASNENPLGPSPAALDAIQAALPELTRYPDGNGFKLKQALSAHYRVGTDMLVLGNGSNDILELVARAFVSPRDEVLFSAHAFAVYPLVTQAIGARPVVVPAREWGHDLTAMADAITPATKLIFIANPNNPTGTWVERDELDAFLARVPEQVLVVLDEAYTEYVTDADFPDGLDYLRKYPNVLVSRTFSKAYGLAALRIGFAVCQPVIADVLNRVRQPFNANSLALAAATAALSDREYLEVSRTVNQQGMAQMEAGLRHLGLSWIPSRGNFIAVDLGREAGPVYQALLHAGVIVRPVAGYGMPQHLRVSIGLAEENQRFLLALEQVLAGE</sequence>
<evidence type="ECO:0000256" key="9">
    <source>
        <dbReference type="HAMAP-Rule" id="MF_01023"/>
    </source>
</evidence>
<accession>A0A1H2G5L6</accession>
<dbReference type="AlphaFoldDB" id="A0A1H2G5L6"/>
<dbReference type="Gene3D" id="3.90.1150.10">
    <property type="entry name" value="Aspartate Aminotransferase, domain 1"/>
    <property type="match status" value="1"/>
</dbReference>
<evidence type="ECO:0000259" key="10">
    <source>
        <dbReference type="Pfam" id="PF00155"/>
    </source>
</evidence>
<proteinExistence type="inferred from homology"/>